<dbReference type="AlphaFoldDB" id="A0A1G7DUR8"/>
<dbReference type="Gene3D" id="2.40.160.60">
    <property type="entry name" value="Outer membrane protein transport protein (OMPP1/FadL/TodX)"/>
    <property type="match status" value="1"/>
</dbReference>
<evidence type="ECO:0000313" key="2">
    <source>
        <dbReference type="EMBL" id="SDE54715.1"/>
    </source>
</evidence>
<feature type="chain" id="PRO_5011506376" evidence="1">
    <location>
        <begin position="19"/>
        <end position="423"/>
    </location>
</feature>
<gene>
    <name evidence="2" type="ORF">SAMN05421544_11249</name>
</gene>
<feature type="signal peptide" evidence="1">
    <location>
        <begin position="1"/>
        <end position="18"/>
    </location>
</feature>
<keyword evidence="3" id="KW-1185">Reference proteome</keyword>
<accession>A0A1G7DUR8</accession>
<dbReference type="STRING" id="1071918.SAMN05421544_11249"/>
<dbReference type="EMBL" id="FNAS01000012">
    <property type="protein sequence ID" value="SDE54715.1"/>
    <property type="molecule type" value="Genomic_DNA"/>
</dbReference>
<name>A0A1G7DUR8_9FLAO</name>
<organism evidence="2 3">
    <name type="scientific">Riemerella columbipharyngis</name>
    <dbReference type="NCBI Taxonomy" id="1071918"/>
    <lineage>
        <taxon>Bacteria</taxon>
        <taxon>Pseudomonadati</taxon>
        <taxon>Bacteroidota</taxon>
        <taxon>Flavobacteriia</taxon>
        <taxon>Flavobacteriales</taxon>
        <taxon>Weeksellaceae</taxon>
        <taxon>Riemerella</taxon>
    </lineage>
</organism>
<proteinExistence type="predicted"/>
<dbReference type="Proteomes" id="UP000198517">
    <property type="component" value="Unassembled WGS sequence"/>
</dbReference>
<reference evidence="2 3" key="1">
    <citation type="submission" date="2016-10" db="EMBL/GenBank/DDBJ databases">
        <authorList>
            <person name="de Groot N.N."/>
        </authorList>
    </citation>
    <scope>NUCLEOTIDE SEQUENCE [LARGE SCALE GENOMIC DNA]</scope>
    <source>
        <strain evidence="2 3">DSM 24015</strain>
    </source>
</reference>
<protein>
    <submittedName>
        <fullName evidence="2">Long-chain fatty acid transport protein</fullName>
    </submittedName>
</protein>
<sequence>MKKIALASLIILGKTALAQSIGNSPYAAFGVGDVKYDNNIETSSMGGISAAYISDFNNSFNFKNPAANKNLELTSFRLQANNENIFLKSNYNNVNTTKHSTYLSNISIAFPLSPKMKFGIRYQPYSSKKYEMITRTETSSGLTRGDAFTGSGTLNTIQAALSYSVTPEFSLGARSNFYFGKITDLEEVTFSNVQLVNGFETYRKLKTWNFTLGTTFQKKIKNDRKITVGGTYTFGNTGSLVSQYTNSTYFYSGNIVTNQNIIEESRDTEKNIIPQEATLGIGYGKDGKWFVSSEFDYKKGGNIRFMGVPTRFNDSYRIAVGGWYLPNFNNFRNYFSRVIYRYGAYYEKGTLNINGTNIDEYGVTLGATLPFSNNNVMKMNGIDIGLDIGNRGTLRNNMISERFVNLKIGLHFADKWFNKRQYD</sequence>
<dbReference type="RefSeq" id="WP_092737053.1">
    <property type="nucleotide sequence ID" value="NZ_FNAS01000012.1"/>
</dbReference>
<evidence type="ECO:0000313" key="3">
    <source>
        <dbReference type="Proteomes" id="UP000198517"/>
    </source>
</evidence>
<evidence type="ECO:0000256" key="1">
    <source>
        <dbReference type="SAM" id="SignalP"/>
    </source>
</evidence>
<keyword evidence="1" id="KW-0732">Signal</keyword>
<dbReference type="OrthoDB" id="1491239at2"/>